<gene>
    <name evidence="1" type="ORF">ACFOOI_02170</name>
</gene>
<organism evidence="1 2">
    <name type="scientific">Lacihabitans lacunae</name>
    <dbReference type="NCBI Taxonomy" id="1028214"/>
    <lineage>
        <taxon>Bacteria</taxon>
        <taxon>Pseudomonadati</taxon>
        <taxon>Bacteroidota</taxon>
        <taxon>Cytophagia</taxon>
        <taxon>Cytophagales</taxon>
        <taxon>Leadbetterellaceae</taxon>
        <taxon>Lacihabitans</taxon>
    </lineage>
</organism>
<comment type="caution">
    <text evidence="1">The sequence shown here is derived from an EMBL/GenBank/DDBJ whole genome shotgun (WGS) entry which is preliminary data.</text>
</comment>
<evidence type="ECO:0000313" key="2">
    <source>
        <dbReference type="Proteomes" id="UP001595616"/>
    </source>
</evidence>
<dbReference type="Proteomes" id="UP001595616">
    <property type="component" value="Unassembled WGS sequence"/>
</dbReference>
<reference evidence="2" key="1">
    <citation type="journal article" date="2019" name="Int. J. Syst. Evol. Microbiol.">
        <title>The Global Catalogue of Microorganisms (GCM) 10K type strain sequencing project: providing services to taxonomists for standard genome sequencing and annotation.</title>
        <authorList>
            <consortium name="The Broad Institute Genomics Platform"/>
            <consortium name="The Broad Institute Genome Sequencing Center for Infectious Disease"/>
            <person name="Wu L."/>
            <person name="Ma J."/>
        </authorList>
    </citation>
    <scope>NUCLEOTIDE SEQUENCE [LARGE SCALE GENOMIC DNA]</scope>
    <source>
        <strain evidence="2">CECT 7956</strain>
    </source>
</reference>
<proteinExistence type="predicted"/>
<evidence type="ECO:0000313" key="1">
    <source>
        <dbReference type="EMBL" id="MFC3809449.1"/>
    </source>
</evidence>
<protein>
    <recommendedName>
        <fullName evidence="3">Integrase catalytic domain-containing protein</fullName>
    </recommendedName>
</protein>
<dbReference type="RefSeq" id="WP_379834522.1">
    <property type="nucleotide sequence ID" value="NZ_JBHRYQ010000001.1"/>
</dbReference>
<accession>A0ABV7YS63</accession>
<dbReference type="EMBL" id="JBHRYQ010000001">
    <property type="protein sequence ID" value="MFC3809449.1"/>
    <property type="molecule type" value="Genomic_DNA"/>
</dbReference>
<sequence length="62" mass="7336">MTTYRTVATFHIEVKVVQEYLRKKWVIQQFTKPATPEQNAHIESYYSIMEIGPLMRSCLSEI</sequence>
<keyword evidence="2" id="KW-1185">Reference proteome</keyword>
<name>A0ABV7YS63_9BACT</name>
<evidence type="ECO:0008006" key="3">
    <source>
        <dbReference type="Google" id="ProtNLM"/>
    </source>
</evidence>